<evidence type="ECO:0000256" key="10">
    <source>
        <dbReference type="ARBA" id="ARBA00023242"/>
    </source>
</evidence>
<keyword evidence="6" id="KW-0862">Zinc</keyword>
<feature type="domain" description="C2H2-type" evidence="13">
    <location>
        <begin position="58"/>
        <end position="86"/>
    </location>
</feature>
<dbReference type="GO" id="GO:0008270">
    <property type="term" value="F:zinc ion binding"/>
    <property type="evidence" value="ECO:0007669"/>
    <property type="project" value="UniProtKB-KW"/>
</dbReference>
<feature type="domain" description="C2H2-type" evidence="13">
    <location>
        <begin position="30"/>
        <end position="57"/>
    </location>
</feature>
<keyword evidence="7" id="KW-0805">Transcription regulation</keyword>
<evidence type="ECO:0000256" key="6">
    <source>
        <dbReference type="ARBA" id="ARBA00022833"/>
    </source>
</evidence>
<accession>A0A7L2HZ14</accession>
<dbReference type="PROSITE" id="PS00028">
    <property type="entry name" value="ZINC_FINGER_C2H2_1"/>
    <property type="match status" value="1"/>
</dbReference>
<dbReference type="SMART" id="SM00355">
    <property type="entry name" value="ZnF_C2H2"/>
    <property type="match status" value="3"/>
</dbReference>
<name>A0A7L2HZ14_SAGSE</name>
<dbReference type="InterPro" id="IPR036236">
    <property type="entry name" value="Znf_C2H2_sf"/>
</dbReference>
<proteinExistence type="inferred from homology"/>
<evidence type="ECO:0000256" key="8">
    <source>
        <dbReference type="ARBA" id="ARBA00023125"/>
    </source>
</evidence>
<keyword evidence="8" id="KW-0238">DNA-binding</keyword>
<evidence type="ECO:0000256" key="5">
    <source>
        <dbReference type="ARBA" id="ARBA00022771"/>
    </source>
</evidence>
<feature type="non-terminal residue" evidence="14">
    <location>
        <position position="1"/>
    </location>
</feature>
<comment type="caution">
    <text evidence="14">The sequence shown here is derived from an EMBL/GenBank/DDBJ whole genome shotgun (WGS) entry which is preliminary data.</text>
</comment>
<dbReference type="EMBL" id="VWYJ01030404">
    <property type="protein sequence ID" value="NXR04070.1"/>
    <property type="molecule type" value="Genomic_DNA"/>
</dbReference>
<dbReference type="PANTHER" id="PTHR24377">
    <property type="entry name" value="IP01015P-RELATED"/>
    <property type="match status" value="1"/>
</dbReference>
<keyword evidence="4" id="KW-0677">Repeat</keyword>
<feature type="non-terminal residue" evidence="14">
    <location>
        <position position="90"/>
    </location>
</feature>
<evidence type="ECO:0000256" key="1">
    <source>
        <dbReference type="ARBA" id="ARBA00004123"/>
    </source>
</evidence>
<evidence type="ECO:0000313" key="15">
    <source>
        <dbReference type="Proteomes" id="UP000539599"/>
    </source>
</evidence>
<dbReference type="PROSITE" id="PS50157">
    <property type="entry name" value="ZINC_FINGER_C2H2_2"/>
    <property type="match status" value="3"/>
</dbReference>
<gene>
    <name evidence="14" type="primary">Znf648_1</name>
    <name evidence="14" type="ORF">SAGSER_R13853</name>
</gene>
<dbReference type="GO" id="GO:0003677">
    <property type="term" value="F:DNA binding"/>
    <property type="evidence" value="ECO:0007669"/>
    <property type="project" value="UniProtKB-KW"/>
</dbReference>
<evidence type="ECO:0000256" key="12">
    <source>
        <dbReference type="SAM" id="MobiDB-lite"/>
    </source>
</evidence>
<evidence type="ECO:0000256" key="11">
    <source>
        <dbReference type="PROSITE-ProRule" id="PRU00042"/>
    </source>
</evidence>
<reference evidence="14 15" key="1">
    <citation type="submission" date="2019-09" db="EMBL/GenBank/DDBJ databases">
        <title>Bird 10,000 Genomes (B10K) Project - Family phase.</title>
        <authorList>
            <person name="Zhang G."/>
        </authorList>
    </citation>
    <scope>NUCLEOTIDE SEQUENCE [LARGE SCALE GENOMIC DNA]</scope>
    <source>
        <strain evidence="14">B10K-DU-011-38</strain>
        <tissue evidence="14">Muscle</tissue>
    </source>
</reference>
<evidence type="ECO:0000256" key="3">
    <source>
        <dbReference type="ARBA" id="ARBA00022723"/>
    </source>
</evidence>
<keyword evidence="15" id="KW-1185">Reference proteome</keyword>
<dbReference type="Gene3D" id="3.30.160.60">
    <property type="entry name" value="Classic Zinc Finger"/>
    <property type="match status" value="3"/>
</dbReference>
<organism evidence="14 15">
    <name type="scientific">Sagittarius serpentarius</name>
    <name type="common">Secretary bird</name>
    <dbReference type="NCBI Taxonomy" id="56258"/>
    <lineage>
        <taxon>Eukaryota</taxon>
        <taxon>Metazoa</taxon>
        <taxon>Chordata</taxon>
        <taxon>Craniata</taxon>
        <taxon>Vertebrata</taxon>
        <taxon>Euteleostomi</taxon>
        <taxon>Archelosauria</taxon>
        <taxon>Archosauria</taxon>
        <taxon>Dinosauria</taxon>
        <taxon>Saurischia</taxon>
        <taxon>Theropoda</taxon>
        <taxon>Coelurosauria</taxon>
        <taxon>Aves</taxon>
        <taxon>Neognathae</taxon>
        <taxon>Neoaves</taxon>
        <taxon>Telluraves</taxon>
        <taxon>Accipitrimorphae</taxon>
        <taxon>Accipitriformes</taxon>
        <taxon>Sagittariidae</taxon>
        <taxon>Sagittarius</taxon>
    </lineage>
</organism>
<protein>
    <submittedName>
        <fullName evidence="14">ZN648 protein</fullName>
    </submittedName>
</protein>
<comment type="similarity">
    <text evidence="2">Belongs to the krueppel C2H2-type zinc-finger protein family.</text>
</comment>
<dbReference type="FunFam" id="3.30.160.60:FF:000620">
    <property type="entry name" value="Zinc finger protein 263"/>
    <property type="match status" value="1"/>
</dbReference>
<evidence type="ECO:0000259" key="13">
    <source>
        <dbReference type="PROSITE" id="PS50157"/>
    </source>
</evidence>
<feature type="domain" description="C2H2-type" evidence="13">
    <location>
        <begin position="2"/>
        <end position="29"/>
    </location>
</feature>
<keyword evidence="3" id="KW-0479">Metal-binding</keyword>
<dbReference type="SUPFAM" id="SSF57667">
    <property type="entry name" value="beta-beta-alpha zinc fingers"/>
    <property type="match status" value="2"/>
</dbReference>
<evidence type="ECO:0000256" key="2">
    <source>
        <dbReference type="ARBA" id="ARBA00006991"/>
    </source>
</evidence>
<dbReference type="InterPro" id="IPR050826">
    <property type="entry name" value="Krueppel_C2H2_ZnFinger"/>
</dbReference>
<evidence type="ECO:0000256" key="7">
    <source>
        <dbReference type="ARBA" id="ARBA00023015"/>
    </source>
</evidence>
<dbReference type="GO" id="GO:0005634">
    <property type="term" value="C:nucleus"/>
    <property type="evidence" value="ECO:0007669"/>
    <property type="project" value="UniProtKB-SubCell"/>
</dbReference>
<dbReference type="FunFam" id="3.30.160.60:FF:000185">
    <property type="entry name" value="zinc finger protein 319"/>
    <property type="match status" value="1"/>
</dbReference>
<evidence type="ECO:0000256" key="9">
    <source>
        <dbReference type="ARBA" id="ARBA00023163"/>
    </source>
</evidence>
<evidence type="ECO:0000313" key="14">
    <source>
        <dbReference type="EMBL" id="NXR04070.1"/>
    </source>
</evidence>
<dbReference type="AlphaFoldDB" id="A0A7L2HZ14"/>
<comment type="subcellular location">
    <subcellularLocation>
        <location evidence="1">Nucleus</location>
    </subcellularLocation>
</comment>
<dbReference type="Pfam" id="PF00096">
    <property type="entry name" value="zf-C2H2"/>
    <property type="match status" value="2"/>
</dbReference>
<keyword evidence="10" id="KW-0539">Nucleus</keyword>
<keyword evidence="5 11" id="KW-0863">Zinc-finger</keyword>
<evidence type="ECO:0000256" key="4">
    <source>
        <dbReference type="ARBA" id="ARBA00022737"/>
    </source>
</evidence>
<dbReference type="InterPro" id="IPR013087">
    <property type="entry name" value="Znf_C2H2_type"/>
</dbReference>
<dbReference type="Proteomes" id="UP000539599">
    <property type="component" value="Unassembled WGS sequence"/>
</dbReference>
<feature type="region of interest" description="Disordered" evidence="12">
    <location>
        <begin position="71"/>
        <end position="90"/>
    </location>
</feature>
<sequence length="90" mass="10254">PYQCLQCGQSFKKPSNLLSHRETHSRAKPYACKLCSKAHSQQGTPQQHRRLHSGGWPYGCADCGKAFARSSDLRKDQRNMHRNDKPFPCP</sequence>
<keyword evidence="9" id="KW-0804">Transcription</keyword>